<evidence type="ECO:0000256" key="1">
    <source>
        <dbReference type="SAM" id="Phobius"/>
    </source>
</evidence>
<feature type="transmembrane region" description="Helical" evidence="1">
    <location>
        <begin position="21"/>
        <end position="40"/>
    </location>
</feature>
<organism evidence="2 3">
    <name type="scientific">Candidatus Azambacteria bacterium RBG_16_47_10</name>
    <dbReference type="NCBI Taxonomy" id="1797292"/>
    <lineage>
        <taxon>Bacteria</taxon>
        <taxon>Candidatus Azamiibacteriota</taxon>
    </lineage>
</organism>
<gene>
    <name evidence="2" type="ORF">A2Z10_00850</name>
</gene>
<keyword evidence="1" id="KW-1133">Transmembrane helix</keyword>
<keyword evidence="1" id="KW-0472">Membrane</keyword>
<accession>A0A1F5B125</accession>
<dbReference type="EMBL" id="MEYI01000006">
    <property type="protein sequence ID" value="OGD24318.1"/>
    <property type="molecule type" value="Genomic_DNA"/>
</dbReference>
<dbReference type="Proteomes" id="UP000176639">
    <property type="component" value="Unassembled WGS sequence"/>
</dbReference>
<dbReference type="AlphaFoldDB" id="A0A1F5B125"/>
<evidence type="ECO:0000313" key="2">
    <source>
        <dbReference type="EMBL" id="OGD24318.1"/>
    </source>
</evidence>
<comment type="caution">
    <text evidence="2">The sequence shown here is derived from an EMBL/GenBank/DDBJ whole genome shotgun (WGS) entry which is preliminary data.</text>
</comment>
<keyword evidence="1" id="KW-0812">Transmembrane</keyword>
<protein>
    <submittedName>
        <fullName evidence="2">Uncharacterized protein</fullName>
    </submittedName>
</protein>
<reference evidence="2 3" key="1">
    <citation type="journal article" date="2016" name="Nat. Commun.">
        <title>Thousands of microbial genomes shed light on interconnected biogeochemical processes in an aquifer system.</title>
        <authorList>
            <person name="Anantharaman K."/>
            <person name="Brown C.T."/>
            <person name="Hug L.A."/>
            <person name="Sharon I."/>
            <person name="Castelle C.J."/>
            <person name="Probst A.J."/>
            <person name="Thomas B.C."/>
            <person name="Singh A."/>
            <person name="Wilkins M.J."/>
            <person name="Karaoz U."/>
            <person name="Brodie E.L."/>
            <person name="Williams K.H."/>
            <person name="Hubbard S.S."/>
            <person name="Banfield J.F."/>
        </authorList>
    </citation>
    <scope>NUCLEOTIDE SEQUENCE [LARGE SCALE GENOMIC DNA]</scope>
</reference>
<proteinExistence type="predicted"/>
<evidence type="ECO:0000313" key="3">
    <source>
        <dbReference type="Proteomes" id="UP000176639"/>
    </source>
</evidence>
<name>A0A1F5B125_9BACT</name>
<sequence length="88" mass="9871">MSLAQFIQELKYKPEPVKRKIFIVSMVVFFLVMAMVYVFSIRNSIAYSLNESASHTEGLPGEFQLPGIKESLMANVKDIMQGINGIGK</sequence>